<evidence type="ECO:0000259" key="14">
    <source>
        <dbReference type="Pfam" id="PF00593"/>
    </source>
</evidence>
<dbReference type="Gene3D" id="2.40.170.20">
    <property type="entry name" value="TonB-dependent receptor, beta-barrel domain"/>
    <property type="match status" value="1"/>
</dbReference>
<keyword evidence="4" id="KW-0410">Iron transport</keyword>
<keyword evidence="10 11" id="KW-0998">Cell outer membrane</keyword>
<dbReference type="PANTHER" id="PTHR32552:SF81">
    <property type="entry name" value="TONB-DEPENDENT OUTER MEMBRANE RECEPTOR"/>
    <property type="match status" value="1"/>
</dbReference>
<keyword evidence="6" id="KW-0408">Iron</keyword>
<keyword evidence="7" id="KW-0406">Ion transport</keyword>
<dbReference type="SUPFAM" id="SSF56935">
    <property type="entry name" value="Porins"/>
    <property type="match status" value="1"/>
</dbReference>
<name>W0A5H1_9SPHN</name>
<sequence length="694" mass="75744">MKTRYRTAISTKALVCAGLVTGAFSAFSPAAIAQTVDENASNDITVTARKRSETAQTIADPISVVTEAKIAGADLRTLQDAVRLTPNLVVLDGLYPGYKTISFRGFTTLGRDGEFPFATVVDGVVQPGQMFFQQDLVNVRQIEILRGPQGTLYGGGAIAGAINVVTRKPTDTFAGTASFQYLNGDEKRGLVGLSGPIVKDKLYFSTGASAYKTDGLIDNLANDKNADFGEGLTTRSSLIFTPTSDISFALSASTTDSKNGGLWLAPVPDEDFKDVIPLPSENQAGIVRSKLRAYSLKTDWDIPGFATLTSVTAYSRGREYTTADADFTAANIASQTVRFVDTTWSQELRLTSDSSGPLKWNAGGYYQDEKRDYQSSYDPVGGVSSLNDNLRHYETFALFGQLSYELTDRLELTGGFRYDWENQSYLDRLTGQILKQKFSEPQGKASVSYKWSPDLFTYATYSRGYRKGGFNPSSSAETLLFYDPETADNYEVGFKSNFGGNLVTLNGAAFYTDFKGQQFSTSRVIENVGIFTAISNIGKTQVVGAEAELSIRPMRGLSLSGSLGYSDVKIKDFVPENPDLYRNNVIPQIYRLTAQAGVDYEAFLADDASLLFHGDVSHRGNVYWDVQNELETGPKTFFNAKLTLRKGPWSISAIGRNLSNERTPMAVGPHALGNATLASYNPPRQYGVEVGMKF</sequence>
<keyword evidence="3 11" id="KW-1134">Transmembrane beta strand</keyword>
<evidence type="ECO:0000256" key="12">
    <source>
        <dbReference type="RuleBase" id="RU003357"/>
    </source>
</evidence>
<feature type="domain" description="TonB-dependent receptor plug" evidence="15">
    <location>
        <begin position="56"/>
        <end position="161"/>
    </location>
</feature>
<dbReference type="AlphaFoldDB" id="W0A5H1"/>
<evidence type="ECO:0000256" key="5">
    <source>
        <dbReference type="ARBA" id="ARBA00022692"/>
    </source>
</evidence>
<dbReference type="InterPro" id="IPR036942">
    <property type="entry name" value="Beta-barrel_TonB_sf"/>
</dbReference>
<keyword evidence="8 12" id="KW-0798">TonB box</keyword>
<dbReference type="Pfam" id="PF00593">
    <property type="entry name" value="TonB_dep_Rec_b-barrel"/>
    <property type="match status" value="1"/>
</dbReference>
<keyword evidence="17" id="KW-1185">Reference proteome</keyword>
<accession>W0A5H1</accession>
<dbReference type="PANTHER" id="PTHR32552">
    <property type="entry name" value="FERRICHROME IRON RECEPTOR-RELATED"/>
    <property type="match status" value="1"/>
</dbReference>
<organism evidence="16 17">
    <name type="scientific">Sphingomonas sanxanigenens DSM 19645 = NX02</name>
    <dbReference type="NCBI Taxonomy" id="1123269"/>
    <lineage>
        <taxon>Bacteria</taxon>
        <taxon>Pseudomonadati</taxon>
        <taxon>Pseudomonadota</taxon>
        <taxon>Alphaproteobacteria</taxon>
        <taxon>Sphingomonadales</taxon>
        <taxon>Sphingomonadaceae</taxon>
        <taxon>Sphingomonas</taxon>
    </lineage>
</organism>
<keyword evidence="5 11" id="KW-0812">Transmembrane</keyword>
<evidence type="ECO:0000256" key="10">
    <source>
        <dbReference type="ARBA" id="ARBA00023237"/>
    </source>
</evidence>
<evidence type="ECO:0000256" key="4">
    <source>
        <dbReference type="ARBA" id="ARBA00022496"/>
    </source>
</evidence>
<gene>
    <name evidence="16" type="ORF">NX02_07365</name>
</gene>
<evidence type="ECO:0000256" key="6">
    <source>
        <dbReference type="ARBA" id="ARBA00023004"/>
    </source>
</evidence>
<evidence type="ECO:0000256" key="9">
    <source>
        <dbReference type="ARBA" id="ARBA00023136"/>
    </source>
</evidence>
<evidence type="ECO:0000256" key="7">
    <source>
        <dbReference type="ARBA" id="ARBA00023065"/>
    </source>
</evidence>
<keyword evidence="2 11" id="KW-0813">Transport</keyword>
<dbReference type="eggNOG" id="COG4771">
    <property type="taxonomic scope" value="Bacteria"/>
</dbReference>
<evidence type="ECO:0000256" key="8">
    <source>
        <dbReference type="ARBA" id="ARBA00023077"/>
    </source>
</evidence>
<dbReference type="STRING" id="1123269.NX02_07365"/>
<dbReference type="InterPro" id="IPR012910">
    <property type="entry name" value="Plug_dom"/>
</dbReference>
<keyword evidence="9 11" id="KW-0472">Membrane</keyword>
<dbReference type="RefSeq" id="WP_025291467.1">
    <property type="nucleotide sequence ID" value="NZ_CP006644.1"/>
</dbReference>
<comment type="similarity">
    <text evidence="11 12">Belongs to the TonB-dependent receptor family.</text>
</comment>
<dbReference type="PROSITE" id="PS52016">
    <property type="entry name" value="TONB_DEPENDENT_REC_3"/>
    <property type="match status" value="1"/>
</dbReference>
<evidence type="ECO:0000256" key="1">
    <source>
        <dbReference type="ARBA" id="ARBA00004571"/>
    </source>
</evidence>
<protein>
    <recommendedName>
        <fullName evidence="18">TonB-denpendent receptor</fullName>
    </recommendedName>
</protein>
<dbReference type="GO" id="GO:0006826">
    <property type="term" value="P:iron ion transport"/>
    <property type="evidence" value="ECO:0007669"/>
    <property type="project" value="UniProtKB-KW"/>
</dbReference>
<dbReference type="EMBL" id="CP006644">
    <property type="protein sequence ID" value="AHE53199.1"/>
    <property type="molecule type" value="Genomic_DNA"/>
</dbReference>
<dbReference type="OrthoDB" id="127311at2"/>
<dbReference type="CDD" id="cd01347">
    <property type="entry name" value="ligand_gated_channel"/>
    <property type="match status" value="1"/>
</dbReference>
<dbReference type="HOGENOM" id="CLU_008287_15_2_5"/>
<dbReference type="InterPro" id="IPR000531">
    <property type="entry name" value="Beta-barrel_TonB"/>
</dbReference>
<evidence type="ECO:0000256" key="3">
    <source>
        <dbReference type="ARBA" id="ARBA00022452"/>
    </source>
</evidence>
<keyword evidence="13" id="KW-0732">Signal</keyword>
<evidence type="ECO:0000313" key="16">
    <source>
        <dbReference type="EMBL" id="AHE53199.1"/>
    </source>
</evidence>
<reference evidence="16 17" key="1">
    <citation type="submission" date="2013-07" db="EMBL/GenBank/DDBJ databases">
        <title>Completed genome of Sphingomonas sanxanigenens NX02.</title>
        <authorList>
            <person name="Ma T."/>
            <person name="Huang H."/>
            <person name="Wu M."/>
            <person name="Li X."/>
            <person name="Li G."/>
        </authorList>
    </citation>
    <scope>NUCLEOTIDE SEQUENCE [LARGE SCALE GENOMIC DNA]</scope>
    <source>
        <strain evidence="16 17">NX02</strain>
    </source>
</reference>
<dbReference type="Pfam" id="PF07715">
    <property type="entry name" value="Plug"/>
    <property type="match status" value="1"/>
</dbReference>
<proteinExistence type="inferred from homology"/>
<feature type="signal peptide" evidence="13">
    <location>
        <begin position="1"/>
        <end position="33"/>
    </location>
</feature>
<dbReference type="KEGG" id="ssan:NX02_07365"/>
<evidence type="ECO:0000313" key="17">
    <source>
        <dbReference type="Proteomes" id="UP000018851"/>
    </source>
</evidence>
<feature type="chain" id="PRO_5004785970" description="TonB-denpendent receptor" evidence="13">
    <location>
        <begin position="34"/>
        <end position="694"/>
    </location>
</feature>
<evidence type="ECO:0000256" key="11">
    <source>
        <dbReference type="PROSITE-ProRule" id="PRU01360"/>
    </source>
</evidence>
<feature type="domain" description="TonB-dependent receptor-like beta-barrel" evidence="14">
    <location>
        <begin position="281"/>
        <end position="658"/>
    </location>
</feature>
<dbReference type="GO" id="GO:0009279">
    <property type="term" value="C:cell outer membrane"/>
    <property type="evidence" value="ECO:0007669"/>
    <property type="project" value="UniProtKB-SubCell"/>
</dbReference>
<dbReference type="InterPro" id="IPR039426">
    <property type="entry name" value="TonB-dep_rcpt-like"/>
</dbReference>
<evidence type="ECO:0008006" key="18">
    <source>
        <dbReference type="Google" id="ProtNLM"/>
    </source>
</evidence>
<evidence type="ECO:0000256" key="2">
    <source>
        <dbReference type="ARBA" id="ARBA00022448"/>
    </source>
</evidence>
<evidence type="ECO:0000259" key="15">
    <source>
        <dbReference type="Pfam" id="PF07715"/>
    </source>
</evidence>
<evidence type="ECO:0000256" key="13">
    <source>
        <dbReference type="SAM" id="SignalP"/>
    </source>
</evidence>
<comment type="subcellular location">
    <subcellularLocation>
        <location evidence="1 11">Cell outer membrane</location>
        <topology evidence="1 11">Multi-pass membrane protein</topology>
    </subcellularLocation>
</comment>
<dbReference type="PATRIC" id="fig|1123269.5.peg.1430"/>
<dbReference type="Proteomes" id="UP000018851">
    <property type="component" value="Chromosome"/>
</dbReference>